<comment type="caution">
    <text evidence="1">The sequence shown here is derived from an EMBL/GenBank/DDBJ whole genome shotgun (WGS) entry which is preliminary data.</text>
</comment>
<dbReference type="EMBL" id="MQUQ01000020">
    <property type="protein sequence ID" value="OLZ45244.1"/>
    <property type="molecule type" value="Genomic_DNA"/>
</dbReference>
<organism evidence="1 2">
    <name type="scientific">Amycolatopsis coloradensis</name>
    <dbReference type="NCBI Taxonomy" id="76021"/>
    <lineage>
        <taxon>Bacteria</taxon>
        <taxon>Bacillati</taxon>
        <taxon>Actinomycetota</taxon>
        <taxon>Actinomycetes</taxon>
        <taxon>Pseudonocardiales</taxon>
        <taxon>Pseudonocardiaceae</taxon>
        <taxon>Amycolatopsis</taxon>
    </lineage>
</organism>
<sequence>MLAEVQEGHYGLLDDTEKVVVIEDGERARPALDEDIVHHLVANGYLTRCAPGHTMTCVYGIKRRPVLPLQLTRRGRDMLQRWSNLHPLGDTK</sequence>
<keyword evidence="2" id="KW-1185">Reference proteome</keyword>
<evidence type="ECO:0000313" key="1">
    <source>
        <dbReference type="EMBL" id="OLZ45244.1"/>
    </source>
</evidence>
<dbReference type="STRING" id="76021.BS329_32895"/>
<protein>
    <submittedName>
        <fullName evidence="1">Uncharacterized protein</fullName>
    </submittedName>
</protein>
<accession>A0A1R0KHK3</accession>
<name>A0A1R0KHK3_9PSEU</name>
<evidence type="ECO:0000313" key="2">
    <source>
        <dbReference type="Proteomes" id="UP000187486"/>
    </source>
</evidence>
<dbReference type="Proteomes" id="UP000187486">
    <property type="component" value="Unassembled WGS sequence"/>
</dbReference>
<dbReference type="AlphaFoldDB" id="A0A1R0KHK3"/>
<gene>
    <name evidence="1" type="ORF">BS329_32895</name>
</gene>
<proteinExistence type="predicted"/>
<reference evidence="1 2" key="1">
    <citation type="submission" date="2016-01" db="EMBL/GenBank/DDBJ databases">
        <title>Amycolatopsis coloradensis genome sequencing and assembly.</title>
        <authorList>
            <person name="Mayilraj S."/>
        </authorList>
    </citation>
    <scope>NUCLEOTIDE SEQUENCE [LARGE SCALE GENOMIC DNA]</scope>
    <source>
        <strain evidence="1 2">DSM 44225</strain>
    </source>
</reference>